<dbReference type="InterPro" id="IPR027417">
    <property type="entry name" value="P-loop_NTPase"/>
</dbReference>
<name>A0ABM8T4F0_9BURK</name>
<accession>A0ABM8T4F0</accession>
<proteinExistence type="predicted"/>
<dbReference type="InterPro" id="IPR007111">
    <property type="entry name" value="NACHT_NTPase"/>
</dbReference>
<feature type="transmembrane region" description="Helical" evidence="1">
    <location>
        <begin position="702"/>
        <end position="727"/>
    </location>
</feature>
<dbReference type="Proteomes" id="UP000673821">
    <property type="component" value="Unassembled WGS sequence"/>
</dbReference>
<feature type="transmembrane region" description="Helical" evidence="1">
    <location>
        <begin position="779"/>
        <end position="801"/>
    </location>
</feature>
<keyword evidence="1" id="KW-1133">Transmembrane helix</keyword>
<keyword evidence="1" id="KW-0812">Transmembrane</keyword>
<keyword evidence="4" id="KW-1185">Reference proteome</keyword>
<reference evidence="3 4" key="1">
    <citation type="submission" date="2021-02" db="EMBL/GenBank/DDBJ databases">
        <authorList>
            <person name="Vanwijnsberghe S."/>
        </authorList>
    </citation>
    <scope>NUCLEOTIDE SEQUENCE [LARGE SCALE GENOMIC DNA]</scope>
    <source>
        <strain evidence="3 4">R-69776</strain>
    </source>
</reference>
<protein>
    <recommendedName>
        <fullName evidence="2">NACHT domain-containing protein</fullName>
    </recommendedName>
</protein>
<keyword evidence="1" id="KW-0472">Membrane</keyword>
<evidence type="ECO:0000313" key="3">
    <source>
        <dbReference type="EMBL" id="CAE6855837.1"/>
    </source>
</evidence>
<comment type="caution">
    <text evidence="3">The sequence shown here is derived from an EMBL/GenBank/DDBJ whole genome shotgun (WGS) entry which is preliminary data.</text>
</comment>
<feature type="transmembrane region" description="Helical" evidence="1">
    <location>
        <begin position="835"/>
        <end position="856"/>
    </location>
</feature>
<feature type="transmembrane region" description="Helical" evidence="1">
    <location>
        <begin position="862"/>
        <end position="888"/>
    </location>
</feature>
<feature type="transmembrane region" description="Helical" evidence="1">
    <location>
        <begin position="748"/>
        <end position="773"/>
    </location>
</feature>
<dbReference type="Pfam" id="PF05729">
    <property type="entry name" value="NACHT"/>
    <property type="match status" value="1"/>
</dbReference>
<evidence type="ECO:0000259" key="2">
    <source>
        <dbReference type="Pfam" id="PF05729"/>
    </source>
</evidence>
<organism evidence="3 4">
    <name type="scientific">Paraburkholderia nemoris</name>
    <dbReference type="NCBI Taxonomy" id="2793076"/>
    <lineage>
        <taxon>Bacteria</taxon>
        <taxon>Pseudomonadati</taxon>
        <taxon>Pseudomonadota</taxon>
        <taxon>Betaproteobacteria</taxon>
        <taxon>Burkholderiales</taxon>
        <taxon>Burkholderiaceae</taxon>
        <taxon>Paraburkholderia</taxon>
    </lineage>
</organism>
<dbReference type="Gene3D" id="3.40.50.300">
    <property type="entry name" value="P-loop containing nucleotide triphosphate hydrolases"/>
    <property type="match status" value="1"/>
</dbReference>
<feature type="domain" description="NACHT" evidence="2">
    <location>
        <begin position="166"/>
        <end position="279"/>
    </location>
</feature>
<evidence type="ECO:0000313" key="4">
    <source>
        <dbReference type="Proteomes" id="UP000673821"/>
    </source>
</evidence>
<dbReference type="RefSeq" id="WP_200661221.1">
    <property type="nucleotide sequence ID" value="NZ_CAJNBH010000042.1"/>
</dbReference>
<evidence type="ECO:0000256" key="1">
    <source>
        <dbReference type="SAM" id="Phobius"/>
    </source>
</evidence>
<sequence>MANPTGVSAQPESLVPTSLDAQSILGVVEKLWTGIVGGHPFTLTNSVLIVWLIIGLIRVSGSALEWINKALAQWAILADSWGLSSGEQGPARRERQHICDVLDHRIDSLNYAESWSQIPFTDLEAEIEVEGQQYSSALAKLFDRATEGRRKVNRLVNAIQNSKANRILLVGEPGSGKSIALRTLAKDLGKLAGKARGSYVIPLYVNLRGLEKIADSPPTAQSIDAFVRSNAVVDSVAAKFVQKHWEEYLRDGKWFFLLDSFDEIPAVLHEGNGSKVVRQYAEAIRAFADVTGRCRVIVASREYKAPPLEKWTRFHVLRLSTERQERMIAQSLASRESRRAIRSYIAERGGDAFRNPMFLALLCADFTVEGQLPRSDLDLLNRHLENLTSDGFELQGTVVSAAEALDMAGRVARVLAANKEVGLAPSFQQLSHHLCGRSIDADRLRQLLDALVFMKVLRTDTWLSSKESSHFAFVHRRYQEALVVQQIATQILPVPSETLLCDGRWREYAVTFFQTQPAEIVEPYLEDAIKLLPVLAADVATVSANFGGEKFEYFVLEDSTCAHVLRLLQDGLRNRYGIRPDALSLAVEETLERFWSRGDLVNQHTALTLYGLASAAQIESRTTAVIQEPSELEHRIAFENLSYLANLSPDLAAWVRLSLANQILDARKLADLWRIEAVVARLPSSIGAENIWKRCKRLRRPILLASLVVKPFVPVAGLLVKCLNLLGQPVPTIRPTVRSDGKSINRSIFSFVMLMLWVGLIVGSLTIVLSYFAKVRVGPFLWTSLALAWMYVTRTSISYMLRNTPTRLTPRAMFGAATRWDKVHRPRYGVMIRSAVKAALVIVGGIGVVGLGLYWLSRWTGIPLPVIFMALYGLSVASVLVAIPVGILKKRGSLRTLNRRRAELKKNGQCERDVLLEARGALEVRWWLSQAREDLLSKEDVRRSFISWIVSQPVSAGWRSGTKQEILRRLAWEEIEEVVSTAYLKWQIADNLELAETEGAKEVVVAD</sequence>
<dbReference type="SUPFAM" id="SSF52540">
    <property type="entry name" value="P-loop containing nucleoside triphosphate hydrolases"/>
    <property type="match status" value="1"/>
</dbReference>
<dbReference type="EMBL" id="CAJNBH010000042">
    <property type="protein sequence ID" value="CAE6855837.1"/>
    <property type="molecule type" value="Genomic_DNA"/>
</dbReference>
<gene>
    <name evidence="3" type="ORF">R69776_07734</name>
</gene>